<dbReference type="Proteomes" id="UP000094622">
    <property type="component" value="Unassembled WGS sequence"/>
</dbReference>
<dbReference type="EMBL" id="MCRJ01000093">
    <property type="protein sequence ID" value="ODN69396.1"/>
    <property type="molecule type" value="Genomic_DNA"/>
</dbReference>
<dbReference type="SUPFAM" id="SSF53639">
    <property type="entry name" value="AraD/HMP-PK domain-like"/>
    <property type="match status" value="1"/>
</dbReference>
<dbReference type="GO" id="GO:0051015">
    <property type="term" value="F:actin filament binding"/>
    <property type="evidence" value="ECO:0007669"/>
    <property type="project" value="TreeGrafter"/>
</dbReference>
<proteinExistence type="inferred from homology"/>
<evidence type="ECO:0000313" key="4">
    <source>
        <dbReference type="Proteomes" id="UP000094622"/>
    </source>
</evidence>
<dbReference type="AlphaFoldDB" id="A0A1E3H0Q2"/>
<dbReference type="InterPro" id="IPR051017">
    <property type="entry name" value="Aldolase-II_Adducin_sf"/>
</dbReference>
<comment type="similarity">
    <text evidence="1">Belongs to the aldolase class II family.</text>
</comment>
<evidence type="ECO:0000313" key="3">
    <source>
        <dbReference type="EMBL" id="ODN69396.1"/>
    </source>
</evidence>
<dbReference type="Pfam" id="PF00596">
    <property type="entry name" value="Aldolase_II"/>
    <property type="match status" value="1"/>
</dbReference>
<comment type="caution">
    <text evidence="3">The sequence shown here is derived from an EMBL/GenBank/DDBJ whole genome shotgun (WGS) entry which is preliminary data.</text>
</comment>
<protein>
    <submittedName>
        <fullName evidence="3">Decarboxylase NovR</fullName>
        <ecNumber evidence="3">4.1.-.-</ecNumber>
    </submittedName>
</protein>
<dbReference type="PATRIC" id="fig|1439726.3.peg.3472"/>
<dbReference type="InterPro" id="IPR036409">
    <property type="entry name" value="Aldolase_II/adducin_N_sf"/>
</dbReference>
<gene>
    <name evidence="3" type="primary">novR</name>
    <name evidence="3" type="ORF">A6302_03304</name>
</gene>
<name>A0A1E3H0Q2_9HYPH</name>
<reference evidence="3 4" key="1">
    <citation type="submission" date="2016-07" db="EMBL/GenBank/DDBJ databases">
        <title>Draft Genome Sequence of Methylobrevis pamukkalensis PK2.</title>
        <authorList>
            <person name="Vasilenko O.V."/>
            <person name="Doronina N.V."/>
            <person name="Shmareva M.N."/>
            <person name="Tarlachkov S.V."/>
            <person name="Mustakhimov I."/>
            <person name="Trotsenko Y.A."/>
        </authorList>
    </citation>
    <scope>NUCLEOTIDE SEQUENCE [LARGE SCALE GENOMIC DNA]</scope>
    <source>
        <strain evidence="3 4">PK2</strain>
    </source>
</reference>
<dbReference type="OrthoDB" id="5291399at2"/>
<dbReference type="SMART" id="SM01007">
    <property type="entry name" value="Aldolase_II"/>
    <property type="match status" value="1"/>
</dbReference>
<sequence>MSAVMTERPAAIGETEWEARVKLAASYRMVARLGMDDLIYNHISLRVPGHDDQFLINPYGLLFSEITASSLVKIDTEGRKIADSPHDVNVAAFVIHAAIHRSRHDAACVLHTHSDASVAVSGQEKGLLPLSQFAMRFYGRQGFHDYEGVAIDMDEQARLVADLAGHPVMLMRNHGILTVGRSPGEAFMLLYYFERAAKIQLAMQAAAPAAGPLVLPTHEVCEKAARQFWELQGDILIPGEREWPALMRDLDRHDPSYRT</sequence>
<organism evidence="3 4">
    <name type="scientific">Methylobrevis pamukkalensis</name>
    <dbReference type="NCBI Taxonomy" id="1439726"/>
    <lineage>
        <taxon>Bacteria</taxon>
        <taxon>Pseudomonadati</taxon>
        <taxon>Pseudomonadota</taxon>
        <taxon>Alphaproteobacteria</taxon>
        <taxon>Hyphomicrobiales</taxon>
        <taxon>Pleomorphomonadaceae</taxon>
        <taxon>Methylobrevis</taxon>
    </lineage>
</organism>
<evidence type="ECO:0000256" key="1">
    <source>
        <dbReference type="ARBA" id="ARBA00037961"/>
    </source>
</evidence>
<evidence type="ECO:0000259" key="2">
    <source>
        <dbReference type="SMART" id="SM01007"/>
    </source>
</evidence>
<dbReference type="InterPro" id="IPR001303">
    <property type="entry name" value="Aldolase_II/adducin_N"/>
</dbReference>
<dbReference type="GO" id="GO:0005856">
    <property type="term" value="C:cytoskeleton"/>
    <property type="evidence" value="ECO:0007669"/>
    <property type="project" value="TreeGrafter"/>
</dbReference>
<dbReference type="EC" id="4.1.-.-" evidence="3"/>
<dbReference type="PANTHER" id="PTHR10672">
    <property type="entry name" value="ADDUCIN"/>
    <property type="match status" value="1"/>
</dbReference>
<dbReference type="PANTHER" id="PTHR10672:SF3">
    <property type="entry name" value="PROTEIN HU-LI TAI SHAO"/>
    <property type="match status" value="1"/>
</dbReference>
<keyword evidence="3" id="KW-0456">Lyase</keyword>
<feature type="domain" description="Class II aldolase/adducin N-terminal" evidence="2">
    <location>
        <begin position="21"/>
        <end position="201"/>
    </location>
</feature>
<keyword evidence="4" id="KW-1185">Reference proteome</keyword>
<dbReference type="Gene3D" id="3.40.225.10">
    <property type="entry name" value="Class II aldolase/adducin N-terminal domain"/>
    <property type="match status" value="1"/>
</dbReference>
<accession>A0A1E3H0Q2</accession>
<dbReference type="NCBIfam" id="NF005451">
    <property type="entry name" value="PRK07044.1"/>
    <property type="match status" value="1"/>
</dbReference>
<dbReference type="GO" id="GO:0016829">
    <property type="term" value="F:lyase activity"/>
    <property type="evidence" value="ECO:0007669"/>
    <property type="project" value="UniProtKB-KW"/>
</dbReference>
<dbReference type="FunFam" id="3.40.225.10:FF:000013">
    <property type="entry name" value="Class II aldolase"/>
    <property type="match status" value="1"/>
</dbReference>